<dbReference type="AlphaFoldDB" id="A0AAU9IJY9"/>
<name>A0AAU9IJY9_9CILI</name>
<gene>
    <name evidence="1" type="ORF">BSTOLATCC_MIC9381</name>
</gene>
<protein>
    <recommendedName>
        <fullName evidence="3">FHA domain-containing protein</fullName>
    </recommendedName>
</protein>
<comment type="caution">
    <text evidence="1">The sequence shown here is derived from an EMBL/GenBank/DDBJ whole genome shotgun (WGS) entry which is preliminary data.</text>
</comment>
<accession>A0AAU9IJY9</accession>
<evidence type="ECO:0008006" key="3">
    <source>
        <dbReference type="Google" id="ProtNLM"/>
    </source>
</evidence>
<dbReference type="EMBL" id="CAJZBQ010000011">
    <property type="protein sequence ID" value="CAG9313567.1"/>
    <property type="molecule type" value="Genomic_DNA"/>
</dbReference>
<proteinExistence type="predicted"/>
<keyword evidence="2" id="KW-1185">Reference proteome</keyword>
<evidence type="ECO:0000313" key="1">
    <source>
        <dbReference type="EMBL" id="CAG9313567.1"/>
    </source>
</evidence>
<dbReference type="Proteomes" id="UP001162131">
    <property type="component" value="Unassembled WGS sequence"/>
</dbReference>
<organism evidence="1 2">
    <name type="scientific">Blepharisma stoltei</name>
    <dbReference type="NCBI Taxonomy" id="1481888"/>
    <lineage>
        <taxon>Eukaryota</taxon>
        <taxon>Sar</taxon>
        <taxon>Alveolata</taxon>
        <taxon>Ciliophora</taxon>
        <taxon>Postciliodesmatophora</taxon>
        <taxon>Heterotrichea</taxon>
        <taxon>Heterotrichida</taxon>
        <taxon>Blepharismidae</taxon>
        <taxon>Blepharisma</taxon>
    </lineage>
</organism>
<evidence type="ECO:0000313" key="2">
    <source>
        <dbReference type="Proteomes" id="UP001162131"/>
    </source>
</evidence>
<reference evidence="1" key="1">
    <citation type="submission" date="2021-09" db="EMBL/GenBank/DDBJ databases">
        <authorList>
            <consortium name="AG Swart"/>
            <person name="Singh M."/>
            <person name="Singh A."/>
            <person name="Seah K."/>
            <person name="Emmerich C."/>
        </authorList>
    </citation>
    <scope>NUCLEOTIDE SEQUENCE</scope>
    <source>
        <strain evidence="1">ATCC30299</strain>
    </source>
</reference>
<sequence>MEDISSIYSIIRSKKNLPSNLANYIKELAKVLLRLKRTREWNSSIEKEWYEEQIITFRGLCMSSNPNFATITSVLREIEAKFFEIYANPFIEAGDNISDFIEDEDNFDLKLLKIMEKVIKKAIFHDGQLQDLKKTISFLLEKLESYYLPRSIYIESLLRNLLVSENNEQANSDYIWDLCHTLFYDTQAYLDHQRLNIICHNFQYSPETRTLFTPELFPKKLVLKVTSPLTKYNPKYEKIGEDQIFLPQGKEITISGLGFEESPRFCKDRLVIGGRLLNDISELDILMEPDDKTLNHYQFLIICASDGYYLIDTSSSPNSASIGLSISSTVLVEGMLLKLGKFKIINVHKIEPRGDEKVFHYQSLTGVPLNVIPKAVITTEKPWEYKRGDNINRIELSVSRSQGEFINDGMHLVYNHKNENTLSWRLLKTYDEYTKGLPSKAVKLECETGIICVYSCFLFYEIN</sequence>